<dbReference type="InterPro" id="IPR036709">
    <property type="entry name" value="Autotransporte_beta_dom_sf"/>
</dbReference>
<comment type="caution">
    <text evidence="3">The sequence shown here is derived from an EMBL/GenBank/DDBJ whole genome shotgun (WGS) entry which is preliminary data.</text>
</comment>
<dbReference type="NCBIfam" id="TIGR01414">
    <property type="entry name" value="autotrans_barl"/>
    <property type="match status" value="1"/>
</dbReference>
<dbReference type="InterPro" id="IPR006315">
    <property type="entry name" value="OM_autotransptr_brl_dom"/>
</dbReference>
<feature type="chain" id="PRO_5045879429" evidence="1">
    <location>
        <begin position="27"/>
        <end position="744"/>
    </location>
</feature>
<dbReference type="SUPFAM" id="SSF103515">
    <property type="entry name" value="Autotransporter"/>
    <property type="match status" value="1"/>
</dbReference>
<feature type="domain" description="Autotransporter" evidence="2">
    <location>
        <begin position="466"/>
        <end position="744"/>
    </location>
</feature>
<dbReference type="SMART" id="SM00869">
    <property type="entry name" value="Autotransporter"/>
    <property type="match status" value="1"/>
</dbReference>
<sequence>MADVRNHLLSFSVLTLLNAHCCGALADSTSSDPLQLTLKDLSDDGFSYVYQDFTGDLPENSHYALNASDDPLSPEWIDVSFFRQSEPEARLRSDYHLDIEARNVDAIAAWETLGLPRFSANSVHSFSVSLKVREGERALNDAVAWKILDSTLTGDSLPDTINLKTEVLNPDFIGTAAALQAYNTDIEYAGTLTLSASALTNPDNVFALDIVDSSLTFKSCGNSEILGDIRATGLSEVSVTLTHETDYFKGRFENATPEETQIAIHIESGARWETHGDNFINDFYWGKNGLLDIADAKEVVSIKTVGSDSEHEILQNTTHVEDGALLRVSINDSDINSDHYKLQLGNVAPVNPEGARVFVEIQDKRTEKNTDELNIGLISVTNVDDSHGKFFVEAIPTYYETGLGSFKSYGSIGTDGADGFILTSMVTERLGPSQLVKNVLDFTAALAVSEEQNADRVFSVIADRLSQNASRGLWVDLQTGETELDLEHRTRSQTLKTHSLTLGFDHDVDLTGLENETLGAWISRNESEADLKAASSEITSTALGFYFHGITEENYRLILQGHYALGEHSIKTPGFFGEDHISDHAEFDSDYRSYGAGLYFGFTYPEIDKRWFFEPFVSGYTYWIDQDAGSDFETISFKGEKIHQSWVKIGTTAGYRAQGKWPLSVYAQAAWAHRFGQSFDLTGYEGENTEKFKTENLRESWGSLKLSAQYRINERTLLSTRVSASVSEVVKPKYEWGVNLNYTL</sequence>
<name>A0ABS2GSW8_9BURK</name>
<protein>
    <submittedName>
        <fullName evidence="3">Autotransporter outer membrane beta-barrel domain-containing protein</fullName>
    </submittedName>
</protein>
<organism evidence="3 4">
    <name type="scientific">Parasutterella secunda</name>
    <dbReference type="NCBI Taxonomy" id="626947"/>
    <lineage>
        <taxon>Bacteria</taxon>
        <taxon>Pseudomonadati</taxon>
        <taxon>Pseudomonadota</taxon>
        <taxon>Betaproteobacteria</taxon>
        <taxon>Burkholderiales</taxon>
        <taxon>Sutterellaceae</taxon>
        <taxon>Parasutterella</taxon>
    </lineage>
</organism>
<proteinExistence type="predicted"/>
<evidence type="ECO:0000313" key="3">
    <source>
        <dbReference type="EMBL" id="MBM6928915.1"/>
    </source>
</evidence>
<dbReference type="PROSITE" id="PS51208">
    <property type="entry name" value="AUTOTRANSPORTER"/>
    <property type="match status" value="1"/>
</dbReference>
<dbReference type="EMBL" id="JACJKX010000011">
    <property type="protein sequence ID" value="MBM6928915.1"/>
    <property type="molecule type" value="Genomic_DNA"/>
</dbReference>
<dbReference type="Proteomes" id="UP000777002">
    <property type="component" value="Unassembled WGS sequence"/>
</dbReference>
<reference evidence="3 4" key="1">
    <citation type="journal article" date="2021" name="Sci. Rep.">
        <title>The distribution of antibiotic resistance genes in chicken gut microbiota commensals.</title>
        <authorList>
            <person name="Juricova H."/>
            <person name="Matiasovicova J."/>
            <person name="Kubasova T."/>
            <person name="Cejkova D."/>
            <person name="Rychlik I."/>
        </authorList>
    </citation>
    <scope>NUCLEOTIDE SEQUENCE [LARGE SCALE GENOMIC DNA]</scope>
    <source>
        <strain evidence="3 4">An562</strain>
    </source>
</reference>
<gene>
    <name evidence="3" type="ORF">H5985_06500</name>
</gene>
<evidence type="ECO:0000259" key="2">
    <source>
        <dbReference type="PROSITE" id="PS51208"/>
    </source>
</evidence>
<dbReference type="InterPro" id="IPR005546">
    <property type="entry name" value="Autotransporte_beta"/>
</dbReference>
<evidence type="ECO:0000313" key="4">
    <source>
        <dbReference type="Proteomes" id="UP000777002"/>
    </source>
</evidence>
<dbReference type="RefSeq" id="WP_205050505.1">
    <property type="nucleotide sequence ID" value="NZ_JACJKX010000011.1"/>
</dbReference>
<dbReference type="Pfam" id="PF03797">
    <property type="entry name" value="Autotransporter"/>
    <property type="match status" value="1"/>
</dbReference>
<evidence type="ECO:0000256" key="1">
    <source>
        <dbReference type="SAM" id="SignalP"/>
    </source>
</evidence>
<keyword evidence="1" id="KW-0732">Signal</keyword>
<keyword evidence="4" id="KW-1185">Reference proteome</keyword>
<dbReference type="Gene3D" id="2.40.128.130">
    <property type="entry name" value="Autotransporter beta-domain"/>
    <property type="match status" value="1"/>
</dbReference>
<feature type="signal peptide" evidence="1">
    <location>
        <begin position="1"/>
        <end position="26"/>
    </location>
</feature>
<accession>A0ABS2GSW8</accession>